<dbReference type="EMBL" id="LWBS01000391">
    <property type="protein sequence ID" value="OAP91280.1"/>
    <property type="molecule type" value="Genomic_DNA"/>
</dbReference>
<evidence type="ECO:0000313" key="1">
    <source>
        <dbReference type="EMBL" id="OAP91280.1"/>
    </source>
</evidence>
<sequence>MSLGIDYANMQREEGRLILLKEMAEQPNESLSSSMMEPALNRFAIYQDRPWIHQQLDWMANMGAITVLNAGTVKIATLTPAGWRHLRREHFIDGIKRPSPVRPGI</sequence>
<dbReference type="RefSeq" id="WP_020050937.1">
    <property type="nucleotide sequence ID" value="NZ_JAAXFQ010000006.1"/>
</dbReference>
<comment type="caution">
    <text evidence="1">The sequence shown here is derived from an EMBL/GenBank/DDBJ whole genome shotgun (WGS) entry which is preliminary data.</text>
</comment>
<protein>
    <recommendedName>
        <fullName evidence="2">Phage related protein</fullName>
    </recommendedName>
</protein>
<name>A0A179BIR4_RHILE</name>
<proteinExistence type="predicted"/>
<dbReference type="eggNOG" id="ENOG5033F97">
    <property type="taxonomic scope" value="Bacteria"/>
</dbReference>
<accession>A0A179BIR4</accession>
<organism evidence="1">
    <name type="scientific">Rhizobium leguminosarum</name>
    <dbReference type="NCBI Taxonomy" id="384"/>
    <lineage>
        <taxon>Bacteria</taxon>
        <taxon>Pseudomonadati</taxon>
        <taxon>Pseudomonadota</taxon>
        <taxon>Alphaproteobacteria</taxon>
        <taxon>Hyphomicrobiales</taxon>
        <taxon>Rhizobiaceae</taxon>
        <taxon>Rhizobium/Agrobacterium group</taxon>
        <taxon>Rhizobium</taxon>
    </lineage>
</organism>
<reference evidence="1" key="1">
    <citation type="submission" date="2016-04" db="EMBL/GenBank/DDBJ databases">
        <title>Fast-growing isolate from the root nodules of Vavilovia formosa.</title>
        <authorList>
            <person name="Kimeklis A."/>
            <person name="Safronova V."/>
            <person name="Belimov A."/>
            <person name="Andronov E."/>
        </authorList>
    </citation>
    <scope>NUCLEOTIDE SEQUENCE [LARGE SCALE GENOMIC DNA]</scope>
    <source>
        <strain evidence="1">Vaf-46</strain>
    </source>
</reference>
<dbReference type="AlphaFoldDB" id="A0A179BIR4"/>
<gene>
    <name evidence="1" type="ORF">A4U53_27855</name>
</gene>
<evidence type="ECO:0008006" key="2">
    <source>
        <dbReference type="Google" id="ProtNLM"/>
    </source>
</evidence>